<evidence type="ECO:0000256" key="1">
    <source>
        <dbReference type="ARBA" id="ARBA00022729"/>
    </source>
</evidence>
<evidence type="ECO:0000259" key="3">
    <source>
        <dbReference type="PROSITE" id="PS51277"/>
    </source>
</evidence>
<feature type="signal peptide" evidence="2">
    <location>
        <begin position="1"/>
        <end position="22"/>
    </location>
</feature>
<feature type="chain" id="PRO_5027668278" description="BURP domain-containing protein" evidence="2">
    <location>
        <begin position="23"/>
        <end position="527"/>
    </location>
</feature>
<dbReference type="InterPro" id="IPR044816">
    <property type="entry name" value="BURP"/>
</dbReference>
<organism evidence="4">
    <name type="scientific">Ananas comosus var. bracteatus</name>
    <name type="common">red pineapple</name>
    <dbReference type="NCBI Taxonomy" id="296719"/>
    <lineage>
        <taxon>Eukaryota</taxon>
        <taxon>Viridiplantae</taxon>
        <taxon>Streptophyta</taxon>
        <taxon>Embryophyta</taxon>
        <taxon>Tracheophyta</taxon>
        <taxon>Spermatophyta</taxon>
        <taxon>Magnoliopsida</taxon>
        <taxon>Liliopsida</taxon>
        <taxon>Poales</taxon>
        <taxon>Bromeliaceae</taxon>
        <taxon>Bromelioideae</taxon>
        <taxon>Ananas</taxon>
    </lineage>
</organism>
<sequence length="527" mass="54969">MARLLPLLSFLLLAIAVGASHAASPAEVYWQSVLPNSPMPSAIRDLLLSGKVSTSENVDGVGSVFFLEKDLHPGSKMTLHFTRTTSAALLPRRVSDSVPFSSAKLPEILSRFSVDAASARADAIKSTLAECEAPALAGEAKLCATSLESMVDFATASLGTRDLQAVSTAVGREGTPKQAYTVESVKKMSAPGSELVACHGMKYAYAVFHCHTTTAAAYTVSMAGADGTRVKALAACHTDAAAGVEEAFKKLNVKPGSVPLAIAVGARHAASPAEVYWQNVLPNSPMPSAIRDLLLPGKVTTSANVDGVGSVFFLEKDLHPGSKMTLHFTRTASTATVLLPRRVSDSIPFSSAKLPEILSRFSVDAASARADAIKSTLTECEAPALGGEDWLCVTSLESMVNFTTASLGIRDLRAVSTAVGREGTPKQAYTIENVKKMSTPGSELVACHGMKYAYAVFHCHMTTAAAYTVSMAGADGTRVEALAACHTDAAAGSRRRSRSSTSSPGACQCATSCPRMISCGAATNLAD</sequence>
<gene>
    <name evidence="4" type="ORF">CB5_LOCUS26537</name>
</gene>
<reference evidence="4" key="1">
    <citation type="submission" date="2020-07" db="EMBL/GenBank/DDBJ databases">
        <authorList>
            <person name="Lin J."/>
        </authorList>
    </citation>
    <scope>NUCLEOTIDE SEQUENCE</scope>
</reference>
<evidence type="ECO:0000256" key="2">
    <source>
        <dbReference type="SAM" id="SignalP"/>
    </source>
</evidence>
<dbReference type="PROSITE" id="PS51277">
    <property type="entry name" value="BURP"/>
    <property type="match status" value="2"/>
</dbReference>
<feature type="domain" description="BURP" evidence="3">
    <location>
        <begin position="65"/>
        <end position="280"/>
    </location>
</feature>
<evidence type="ECO:0000313" key="4">
    <source>
        <dbReference type="EMBL" id="CAD1843326.1"/>
    </source>
</evidence>
<protein>
    <recommendedName>
        <fullName evidence="3">BURP domain-containing protein</fullName>
    </recommendedName>
</protein>
<feature type="domain" description="BURP" evidence="3">
    <location>
        <begin position="312"/>
        <end position="527"/>
    </location>
</feature>
<dbReference type="Pfam" id="PF03181">
    <property type="entry name" value="BURP"/>
    <property type="match status" value="2"/>
</dbReference>
<dbReference type="EMBL" id="LR862136">
    <property type="protein sequence ID" value="CAD1843326.1"/>
    <property type="molecule type" value="Genomic_DNA"/>
</dbReference>
<dbReference type="AlphaFoldDB" id="A0A6V7QKI0"/>
<keyword evidence="1 2" id="KW-0732">Signal</keyword>
<dbReference type="InterPro" id="IPR004873">
    <property type="entry name" value="BURP_dom"/>
</dbReference>
<proteinExistence type="predicted"/>
<name>A0A6V7QKI0_ANACO</name>
<accession>A0A6V7QKI0</accession>
<dbReference type="SMART" id="SM01045">
    <property type="entry name" value="BURP"/>
    <property type="match status" value="2"/>
</dbReference>
<dbReference type="PANTHER" id="PTHR31236:SF31">
    <property type="entry name" value="BURP DOMAIN-CONTAINING PROTEIN 7"/>
    <property type="match status" value="1"/>
</dbReference>
<dbReference type="PANTHER" id="PTHR31236">
    <property type="entry name" value="BURP DOMAIN PROTEIN USPL1-LIKE"/>
    <property type="match status" value="1"/>
</dbReference>